<evidence type="ECO:0000256" key="1">
    <source>
        <dbReference type="SAM" id="MobiDB-lite"/>
    </source>
</evidence>
<evidence type="ECO:0000313" key="3">
    <source>
        <dbReference type="Proteomes" id="UP000708148"/>
    </source>
</evidence>
<dbReference type="Proteomes" id="UP000708148">
    <property type="component" value="Unassembled WGS sequence"/>
</dbReference>
<comment type="caution">
    <text evidence="2">The sequence shown here is derived from an EMBL/GenBank/DDBJ whole genome shotgun (WGS) entry which is preliminary data.</text>
</comment>
<proteinExistence type="predicted"/>
<keyword evidence="3" id="KW-1185">Reference proteome</keyword>
<feature type="compositionally biased region" description="Basic and acidic residues" evidence="1">
    <location>
        <begin position="15"/>
        <end position="24"/>
    </location>
</feature>
<accession>A0A8S1IXX1</accession>
<feature type="region of interest" description="Disordered" evidence="1">
    <location>
        <begin position="1"/>
        <end position="102"/>
    </location>
</feature>
<gene>
    <name evidence="2" type="ORF">OSTQU699_LOCUS5181</name>
</gene>
<reference evidence="2" key="1">
    <citation type="submission" date="2020-12" db="EMBL/GenBank/DDBJ databases">
        <authorList>
            <person name="Iha C."/>
        </authorList>
    </citation>
    <scope>NUCLEOTIDE SEQUENCE</scope>
</reference>
<evidence type="ECO:0000313" key="2">
    <source>
        <dbReference type="EMBL" id="CAD7699822.1"/>
    </source>
</evidence>
<feature type="compositionally biased region" description="Acidic residues" evidence="1">
    <location>
        <begin position="91"/>
        <end position="102"/>
    </location>
</feature>
<organism evidence="2 3">
    <name type="scientific">Ostreobium quekettii</name>
    <dbReference type="NCBI Taxonomy" id="121088"/>
    <lineage>
        <taxon>Eukaryota</taxon>
        <taxon>Viridiplantae</taxon>
        <taxon>Chlorophyta</taxon>
        <taxon>core chlorophytes</taxon>
        <taxon>Ulvophyceae</taxon>
        <taxon>TCBD clade</taxon>
        <taxon>Bryopsidales</taxon>
        <taxon>Ostreobineae</taxon>
        <taxon>Ostreobiaceae</taxon>
        <taxon>Ostreobium</taxon>
    </lineage>
</organism>
<dbReference type="AlphaFoldDB" id="A0A8S1IXX1"/>
<dbReference type="EMBL" id="CAJHUC010001118">
    <property type="protein sequence ID" value="CAD7699822.1"/>
    <property type="molecule type" value="Genomic_DNA"/>
</dbReference>
<sequence length="102" mass="10449">MASGHLVGASPLAQDARRSCEAAHGRTARPPPAASRPRLLRHPMPAVPAALSGANAAGPRLRCSATQREGDPNGTSEELGPGQPAGQPQESSDEEDNDHVAT</sequence>
<name>A0A8S1IXX1_9CHLO</name>
<protein>
    <submittedName>
        <fullName evidence="2">Uncharacterized protein</fullName>
    </submittedName>
</protein>